<dbReference type="PANTHER" id="PTHR43675:SF8">
    <property type="entry name" value="ARSENITE METHYLTRANSFERASE"/>
    <property type="match status" value="1"/>
</dbReference>
<name>A0A1I7DDF2_9HYPH</name>
<keyword evidence="10" id="KW-0489">Methyltransferase</keyword>
<dbReference type="InterPro" id="IPR026669">
    <property type="entry name" value="Arsenite_MeTrfase-like"/>
</dbReference>
<keyword evidence="11" id="KW-1185">Reference proteome</keyword>
<comment type="catalytic activity">
    <reaction evidence="7">
        <text>arsenic triglutathione + 2 [thioredoxin]-dithiol + 2 S-adenosyl-L-methionine + H2O = dimethylarsinous acid + 2 [thioredoxin]-disulfide + 3 glutathione + 2 S-adenosyl-L-homocysteine + 2 H(+)</text>
        <dbReference type="Rhea" id="RHEA:69464"/>
        <dbReference type="Rhea" id="RHEA-COMP:10698"/>
        <dbReference type="Rhea" id="RHEA-COMP:10700"/>
        <dbReference type="ChEBI" id="CHEBI:15377"/>
        <dbReference type="ChEBI" id="CHEBI:15378"/>
        <dbReference type="ChEBI" id="CHEBI:23808"/>
        <dbReference type="ChEBI" id="CHEBI:29950"/>
        <dbReference type="ChEBI" id="CHEBI:50058"/>
        <dbReference type="ChEBI" id="CHEBI:57856"/>
        <dbReference type="ChEBI" id="CHEBI:57925"/>
        <dbReference type="ChEBI" id="CHEBI:59789"/>
        <dbReference type="ChEBI" id="CHEBI:183640"/>
        <dbReference type="EC" id="2.1.1.137"/>
    </reaction>
</comment>
<dbReference type="Gene3D" id="3.40.50.150">
    <property type="entry name" value="Vaccinia Virus protein VP39"/>
    <property type="match status" value="1"/>
</dbReference>
<reference evidence="11" key="1">
    <citation type="submission" date="2016-10" db="EMBL/GenBank/DDBJ databases">
        <authorList>
            <person name="Varghese N."/>
            <person name="Submissions S."/>
        </authorList>
    </citation>
    <scope>NUCLEOTIDE SEQUENCE [LARGE SCALE GENOMIC DNA]</scope>
    <source>
        <strain evidence="11">DSM 17465</strain>
    </source>
</reference>
<comment type="catalytic activity">
    <reaction evidence="6">
        <text>arsenic triglutathione + [thioredoxin]-dithiol + S-adenosyl-L-methionine + 2 H2O = methylarsonous acid + [thioredoxin]-disulfide + 3 glutathione + S-adenosyl-L-homocysteine + H(+)</text>
        <dbReference type="Rhea" id="RHEA:69460"/>
        <dbReference type="Rhea" id="RHEA-COMP:10698"/>
        <dbReference type="Rhea" id="RHEA-COMP:10700"/>
        <dbReference type="ChEBI" id="CHEBI:15377"/>
        <dbReference type="ChEBI" id="CHEBI:15378"/>
        <dbReference type="ChEBI" id="CHEBI:17826"/>
        <dbReference type="ChEBI" id="CHEBI:29950"/>
        <dbReference type="ChEBI" id="CHEBI:50058"/>
        <dbReference type="ChEBI" id="CHEBI:57856"/>
        <dbReference type="ChEBI" id="CHEBI:57925"/>
        <dbReference type="ChEBI" id="CHEBI:59789"/>
        <dbReference type="ChEBI" id="CHEBI:183640"/>
        <dbReference type="EC" id="2.1.1.137"/>
    </reaction>
</comment>
<evidence type="ECO:0000259" key="9">
    <source>
        <dbReference type="Pfam" id="PF13847"/>
    </source>
</evidence>
<evidence type="ECO:0000256" key="7">
    <source>
        <dbReference type="ARBA" id="ARBA00047943"/>
    </source>
</evidence>
<comment type="similarity">
    <text evidence="3">Belongs to the methyltransferase superfamily. Arsenite methyltransferase family.</text>
</comment>
<evidence type="ECO:0000256" key="4">
    <source>
        <dbReference type="ARBA" id="ARBA00034521"/>
    </source>
</evidence>
<dbReference type="SUPFAM" id="SSF53335">
    <property type="entry name" value="S-adenosyl-L-methionine-dependent methyltransferases"/>
    <property type="match status" value="1"/>
</dbReference>
<keyword evidence="1 10" id="KW-0808">Transferase</keyword>
<accession>A0A1I7DDF2</accession>
<comment type="catalytic activity">
    <reaction evidence="8">
        <text>arsenic triglutathione + 3 [thioredoxin]-dithiol + 3 S-adenosyl-L-methionine = trimethylarsine + 3 [thioredoxin]-disulfide + 3 glutathione + 3 S-adenosyl-L-homocysteine + 3 H(+)</text>
        <dbReference type="Rhea" id="RHEA:69432"/>
        <dbReference type="Rhea" id="RHEA-COMP:10698"/>
        <dbReference type="Rhea" id="RHEA-COMP:10700"/>
        <dbReference type="ChEBI" id="CHEBI:15378"/>
        <dbReference type="ChEBI" id="CHEBI:27130"/>
        <dbReference type="ChEBI" id="CHEBI:29950"/>
        <dbReference type="ChEBI" id="CHEBI:50058"/>
        <dbReference type="ChEBI" id="CHEBI:57856"/>
        <dbReference type="ChEBI" id="CHEBI:57925"/>
        <dbReference type="ChEBI" id="CHEBI:59789"/>
        <dbReference type="ChEBI" id="CHEBI:183640"/>
        <dbReference type="EC" id="2.1.1.137"/>
    </reaction>
</comment>
<protein>
    <recommendedName>
        <fullName evidence="5">Arsenite methyltransferase</fullName>
        <ecNumber evidence="4">2.1.1.137</ecNumber>
    </recommendedName>
</protein>
<evidence type="ECO:0000313" key="11">
    <source>
        <dbReference type="Proteomes" id="UP000183371"/>
    </source>
</evidence>
<evidence type="ECO:0000256" key="3">
    <source>
        <dbReference type="ARBA" id="ARBA00034487"/>
    </source>
</evidence>
<feature type="domain" description="Methyltransferase" evidence="9">
    <location>
        <begin position="66"/>
        <end position="212"/>
    </location>
</feature>
<dbReference type="CDD" id="cd02440">
    <property type="entry name" value="AdoMet_MTases"/>
    <property type="match status" value="1"/>
</dbReference>
<dbReference type="InterPro" id="IPR025714">
    <property type="entry name" value="Methyltranfer_dom"/>
</dbReference>
<dbReference type="EC" id="2.1.1.137" evidence="4"/>
<evidence type="ECO:0000313" key="10">
    <source>
        <dbReference type="EMBL" id="SFU09634.1"/>
    </source>
</evidence>
<dbReference type="AlphaFoldDB" id="A0A1I7DDF2"/>
<gene>
    <name evidence="10" type="ORF">SAMN05444141_108173</name>
</gene>
<proteinExistence type="inferred from homology"/>
<organism evidence="10 11">
    <name type="scientific">Pseudovibrio denitrificans</name>
    <dbReference type="NCBI Taxonomy" id="258256"/>
    <lineage>
        <taxon>Bacteria</taxon>
        <taxon>Pseudomonadati</taxon>
        <taxon>Pseudomonadota</taxon>
        <taxon>Alphaproteobacteria</taxon>
        <taxon>Hyphomicrobiales</taxon>
        <taxon>Stappiaceae</taxon>
        <taxon>Pseudovibrio</taxon>
    </lineage>
</organism>
<evidence type="ECO:0000256" key="8">
    <source>
        <dbReference type="ARBA" id="ARBA00048428"/>
    </source>
</evidence>
<dbReference type="PANTHER" id="PTHR43675">
    <property type="entry name" value="ARSENITE METHYLTRANSFERASE"/>
    <property type="match status" value="1"/>
</dbReference>
<evidence type="ECO:0000256" key="6">
    <source>
        <dbReference type="ARBA" id="ARBA00047941"/>
    </source>
</evidence>
<dbReference type="GO" id="GO:0032259">
    <property type="term" value="P:methylation"/>
    <property type="evidence" value="ECO:0007669"/>
    <property type="project" value="UniProtKB-KW"/>
</dbReference>
<dbReference type="EMBL" id="FPBD01000008">
    <property type="protein sequence ID" value="SFU09634.1"/>
    <property type="molecule type" value="Genomic_DNA"/>
</dbReference>
<evidence type="ECO:0000256" key="1">
    <source>
        <dbReference type="ARBA" id="ARBA00022679"/>
    </source>
</evidence>
<keyword evidence="2" id="KW-0949">S-adenosyl-L-methionine</keyword>
<sequence length="279" mass="30069">MPMTGHKAKSAHVASIEAFYAEKLADTKGRNTFQQVLAPDYDAQEISEDLLGSSFGCGNPLAFSQIKEGETVLDLGSGAGLDLILAAEKTGPSGKVIGIDVSEDMIVQARSNCDKHGLQNIELHQGVIEDLPFPDVSIDWIISNCVINLSADKAAVFAEVYRVLKPGGHLMISDMIAEALPDWMHLHQDLLSACISGAVSEADYLELAHQAGLTDLKILDRMTYEDAALKQLIEEELPIALDELSKHLGLSKEAMLTKAVNELSGKVKTIKLYGSKPTA</sequence>
<dbReference type="Proteomes" id="UP000183371">
    <property type="component" value="Unassembled WGS sequence"/>
</dbReference>
<dbReference type="Pfam" id="PF13847">
    <property type="entry name" value="Methyltransf_31"/>
    <property type="match status" value="1"/>
</dbReference>
<evidence type="ECO:0000256" key="2">
    <source>
        <dbReference type="ARBA" id="ARBA00022691"/>
    </source>
</evidence>
<evidence type="ECO:0000256" key="5">
    <source>
        <dbReference type="ARBA" id="ARBA00034545"/>
    </source>
</evidence>
<dbReference type="InterPro" id="IPR029063">
    <property type="entry name" value="SAM-dependent_MTases_sf"/>
</dbReference>
<dbReference type="GO" id="GO:0030791">
    <property type="term" value="F:arsenite methyltransferase activity"/>
    <property type="evidence" value="ECO:0007669"/>
    <property type="project" value="UniProtKB-EC"/>
</dbReference>